<feature type="transmembrane region" description="Helical" evidence="1">
    <location>
        <begin position="407"/>
        <end position="427"/>
    </location>
</feature>
<keyword evidence="4" id="KW-1185">Reference proteome</keyword>
<dbReference type="EMBL" id="JAQYXP010000007">
    <property type="protein sequence ID" value="MEN3238710.1"/>
    <property type="molecule type" value="Genomic_DNA"/>
</dbReference>
<dbReference type="InterPro" id="IPR001173">
    <property type="entry name" value="Glyco_trans_2-like"/>
</dbReference>
<evidence type="ECO:0000256" key="1">
    <source>
        <dbReference type="SAM" id="Phobius"/>
    </source>
</evidence>
<protein>
    <submittedName>
        <fullName evidence="3">Glycosyltransferase family 2 protein</fullName>
    </submittedName>
</protein>
<organism evidence="3 4">
    <name type="scientific">Methylobacterium ajmalii</name>
    <dbReference type="NCBI Taxonomy" id="2738439"/>
    <lineage>
        <taxon>Bacteria</taxon>
        <taxon>Pseudomonadati</taxon>
        <taxon>Pseudomonadota</taxon>
        <taxon>Alphaproteobacteria</taxon>
        <taxon>Hyphomicrobiales</taxon>
        <taxon>Methylobacteriaceae</taxon>
        <taxon>Methylobacterium</taxon>
    </lineage>
</organism>
<accession>A0ABV0A611</accession>
<dbReference type="SUPFAM" id="SSF53448">
    <property type="entry name" value="Nucleotide-diphospho-sugar transferases"/>
    <property type="match status" value="1"/>
</dbReference>
<reference evidence="3 4" key="1">
    <citation type="journal article" date="2023" name="PLoS ONE">
        <title>Complete genome assembly of Hawai'i environmental nontuberculous mycobacteria reveals unexpected co-isolation with methylobacteria.</title>
        <authorList>
            <person name="Hendrix J."/>
            <person name="Epperson L.E."/>
            <person name="Tong E.I."/>
            <person name="Chan Y.L."/>
            <person name="Hasan N.A."/>
            <person name="Dawrs S.N."/>
            <person name="Norton G.J."/>
            <person name="Virdi R."/>
            <person name="Crooks J.L."/>
            <person name="Chan E.D."/>
            <person name="Honda J.R."/>
            <person name="Strong M."/>
        </authorList>
    </citation>
    <scope>NUCLEOTIDE SEQUENCE [LARGE SCALE GENOMIC DNA]</scope>
    <source>
        <strain evidence="3 4">NJH_HI04-1</strain>
    </source>
</reference>
<feature type="domain" description="Glycosyltransferase 2-like" evidence="2">
    <location>
        <begin position="220"/>
        <end position="378"/>
    </location>
</feature>
<evidence type="ECO:0000313" key="4">
    <source>
        <dbReference type="Proteomes" id="UP001407347"/>
    </source>
</evidence>
<keyword evidence="1" id="KW-0472">Membrane</keyword>
<proteinExistence type="predicted"/>
<feature type="transmembrane region" description="Helical" evidence="1">
    <location>
        <begin position="371"/>
        <end position="395"/>
    </location>
</feature>
<keyword evidence="1" id="KW-1133">Transmembrane helix</keyword>
<dbReference type="RefSeq" id="WP_346013825.1">
    <property type="nucleotide sequence ID" value="NZ_JAQYXP010000007.1"/>
</dbReference>
<dbReference type="Proteomes" id="UP001407347">
    <property type="component" value="Unassembled WGS sequence"/>
</dbReference>
<comment type="caution">
    <text evidence="3">The sequence shown here is derived from an EMBL/GenBank/DDBJ whole genome shotgun (WGS) entry which is preliminary data.</text>
</comment>
<name>A0ABV0A611_9HYPH</name>
<feature type="transmembrane region" description="Helical" evidence="1">
    <location>
        <begin position="7"/>
        <end position="25"/>
    </location>
</feature>
<sequence>MVNFLDILFYCISALFIGANAYNLISSRYVYTLVKDRKVSKIPNHAPVSFKTTIIVPVRDEQKAVNDSIHYFSNWISAAPNYFNVRLIYVSASDRRQDDLGSTCERVQNAITRATAERHHLIEKLTHLHYVGNFVSKAAQVNWAVQSVLLNTSVSPKNHLIGVYDVDARPPTTTFDELLRLQGSLDTPPECIQQLTVYYSAADRTPQVNVFGLLGAMWQTRFSLLVEAFILSRQRFLSCRILHWSIGNGLYIRSDIFSRLGGFSEKHLVEDIEFGFRLSLEDIKIVVMPVFLESGNPNKIVDDVVQKMRWFKGVWEYKFYALDTRHSQKYTLGKWLALQGFIRGFGWLTFGPMIVFLIIYGLFYAEDLLSIILSFSGTLYVWTGFTITAVMVSRIEDAKIAHSQMSNLFRLLFVIFISPLYAIAYSLGPIAHLIHRSLLYLAKISSTMRYAITK</sequence>
<evidence type="ECO:0000313" key="3">
    <source>
        <dbReference type="EMBL" id="MEN3238710.1"/>
    </source>
</evidence>
<dbReference type="Pfam" id="PF13632">
    <property type="entry name" value="Glyco_trans_2_3"/>
    <property type="match status" value="1"/>
</dbReference>
<keyword evidence="1" id="KW-0812">Transmembrane</keyword>
<dbReference type="InterPro" id="IPR029044">
    <property type="entry name" value="Nucleotide-diphossugar_trans"/>
</dbReference>
<dbReference type="Gene3D" id="3.90.550.10">
    <property type="entry name" value="Spore Coat Polysaccharide Biosynthesis Protein SpsA, Chain A"/>
    <property type="match status" value="1"/>
</dbReference>
<feature type="transmembrane region" description="Helical" evidence="1">
    <location>
        <begin position="344"/>
        <end position="365"/>
    </location>
</feature>
<gene>
    <name evidence="3" type="ORF">PUR29_35320</name>
</gene>
<evidence type="ECO:0000259" key="2">
    <source>
        <dbReference type="Pfam" id="PF13632"/>
    </source>
</evidence>